<dbReference type="Proteomes" id="UP001501470">
    <property type="component" value="Unassembled WGS sequence"/>
</dbReference>
<dbReference type="PRINTS" id="PR00364">
    <property type="entry name" value="DISEASERSIST"/>
</dbReference>
<gene>
    <name evidence="2" type="ORF">GCM10009827_098900</name>
</gene>
<dbReference type="InterPro" id="IPR011990">
    <property type="entry name" value="TPR-like_helical_dom_sf"/>
</dbReference>
<dbReference type="RefSeq" id="WP_344512096.1">
    <property type="nucleotide sequence ID" value="NZ_BAAAQD010000031.1"/>
</dbReference>
<dbReference type="InterPro" id="IPR027417">
    <property type="entry name" value="P-loop_NTPase"/>
</dbReference>
<accession>A0ABN2CS06</accession>
<proteinExistence type="predicted"/>
<comment type="caution">
    <text evidence="2">The sequence shown here is derived from an EMBL/GenBank/DDBJ whole genome shotgun (WGS) entry which is preliminary data.</text>
</comment>
<organism evidence="2 3">
    <name type="scientific">Dactylosporangium maewongense</name>
    <dbReference type="NCBI Taxonomy" id="634393"/>
    <lineage>
        <taxon>Bacteria</taxon>
        <taxon>Bacillati</taxon>
        <taxon>Actinomycetota</taxon>
        <taxon>Actinomycetes</taxon>
        <taxon>Micromonosporales</taxon>
        <taxon>Micromonosporaceae</taxon>
        <taxon>Dactylosporangium</taxon>
    </lineage>
</organism>
<reference evidence="2 3" key="1">
    <citation type="journal article" date="2019" name="Int. J. Syst. Evol. Microbiol.">
        <title>The Global Catalogue of Microorganisms (GCM) 10K type strain sequencing project: providing services to taxonomists for standard genome sequencing and annotation.</title>
        <authorList>
            <consortium name="The Broad Institute Genomics Platform"/>
            <consortium name="The Broad Institute Genome Sequencing Center for Infectious Disease"/>
            <person name="Wu L."/>
            <person name="Ma J."/>
        </authorList>
    </citation>
    <scope>NUCLEOTIDE SEQUENCE [LARGE SCALE GENOMIC DNA]</scope>
    <source>
        <strain evidence="2 3">JCM 15933</strain>
    </source>
</reference>
<evidence type="ECO:0000313" key="2">
    <source>
        <dbReference type="EMBL" id="GAA1561743.1"/>
    </source>
</evidence>
<dbReference type="PANTHER" id="PTHR47691">
    <property type="entry name" value="REGULATOR-RELATED"/>
    <property type="match status" value="1"/>
</dbReference>
<dbReference type="Gene3D" id="3.30.70.1230">
    <property type="entry name" value="Nucleotide cyclase"/>
    <property type="match status" value="1"/>
</dbReference>
<dbReference type="Gene3D" id="1.25.40.10">
    <property type="entry name" value="Tetratricopeptide repeat domain"/>
    <property type="match status" value="1"/>
</dbReference>
<keyword evidence="3" id="KW-1185">Reference proteome</keyword>
<dbReference type="Pfam" id="PF00211">
    <property type="entry name" value="Guanylate_cyc"/>
    <property type="match status" value="1"/>
</dbReference>
<dbReference type="SUPFAM" id="SSF55073">
    <property type="entry name" value="Nucleotide cyclase"/>
    <property type="match status" value="1"/>
</dbReference>
<name>A0ABN2CS06_9ACTN</name>
<dbReference type="InterPro" id="IPR058852">
    <property type="entry name" value="HTH_77"/>
</dbReference>
<dbReference type="InterPro" id="IPR001054">
    <property type="entry name" value="A/G_cyclase"/>
</dbReference>
<dbReference type="PROSITE" id="PS50125">
    <property type="entry name" value="GUANYLATE_CYCLASE_2"/>
    <property type="match status" value="1"/>
</dbReference>
<protein>
    <recommendedName>
        <fullName evidence="1">Guanylate cyclase domain-containing protein</fullName>
    </recommendedName>
</protein>
<feature type="domain" description="Guanylate cyclase" evidence="1">
    <location>
        <begin position="13"/>
        <end position="130"/>
    </location>
</feature>
<dbReference type="InterPro" id="IPR029787">
    <property type="entry name" value="Nucleotide_cyclase"/>
</dbReference>
<dbReference type="Gene3D" id="3.40.50.300">
    <property type="entry name" value="P-loop containing nucleotide triphosphate hydrolases"/>
    <property type="match status" value="1"/>
</dbReference>
<sequence length="898" mass="95761">MSARTHLPSGLVTFLFTDIEGSTRLAQMLGTGYRPVLQEHRQVIRRALSKADGVELFTEGDSLFVAFADAAAALTACIEAQRELAAHDWPAAPDGSDARPRVRMGLHTGFAEPYGGEYTSPEVHRAARVAAAAHGGQVLCSAATAGRVGGLDGALGDDAYLLDLGLHRLRGFDGCERIFQLVAPGLDRQFPRPRTIDAPAHNLPVQTTRFIGRAAERAAVRDLVGAHRLVTVVGAGGAGKTRLAVEAAGELVEQFRDGVWFADLSAVATSDLVDVAVAAAAGLRPEPGRPVIQTLADHVRDRRMLFLLDTSDAQLPAARRLVSRLLSTGPEVTVLATSREPLGLAGEVVWRIPPLSVEAASGGGFSDAVALLVDRASAARGGRPAEPGDIAQLTRVAEALEGLPLALELAAARLRLLSAAQLAARIDDVLGTLDAGRGASSDADVPGNRHRTMQAAVDWSYRTLDDRAARLLRRLSVFASPVDLPAIEWLHDGDPLDPLATLVDKSLLQAEAGATNATYRMLDPIRAYAARRLVEAGEEEPARERHVAWCLQAAHDAHVDAEGRPVTLSLYTLDPLADELRAALHWTVTRGSARQGLAVAGALDQWWRERGLVREGRMWLFRLYERISATGEPVPDAELAAAYHMHSLHAGADGETVEELRFSQRAEAAARRAGDPGLLARVLAGRGAPLLDMGRFDEAERGCREVIALAEEQGVAGETLFAVYALAQLLWRRGALDEAADLLASARTLENSRPTERGRRTVDMLLGMVALSRGDLVAAHDHLIVALRSRMSFGFHLRVCEALMAIAVRCSLAGETGTAARLFGAAQAAMVRLRCSAGGFGAYWTEQQAALRTAMGDADFDEAYAAGGALSLEESVALALTIEHPDLVAGSIRFSAAE</sequence>
<dbReference type="EMBL" id="BAAAQD010000031">
    <property type="protein sequence ID" value="GAA1561743.1"/>
    <property type="molecule type" value="Genomic_DNA"/>
</dbReference>
<dbReference type="SUPFAM" id="SSF48452">
    <property type="entry name" value="TPR-like"/>
    <property type="match status" value="1"/>
</dbReference>
<dbReference type="SUPFAM" id="SSF52540">
    <property type="entry name" value="P-loop containing nucleoside triphosphate hydrolases"/>
    <property type="match status" value="1"/>
</dbReference>
<evidence type="ECO:0000313" key="3">
    <source>
        <dbReference type="Proteomes" id="UP001501470"/>
    </source>
</evidence>
<dbReference type="Pfam" id="PF25872">
    <property type="entry name" value="HTH_77"/>
    <property type="match status" value="1"/>
</dbReference>
<evidence type="ECO:0000259" key="1">
    <source>
        <dbReference type="PROSITE" id="PS50125"/>
    </source>
</evidence>
<dbReference type="PANTHER" id="PTHR47691:SF3">
    <property type="entry name" value="HTH-TYPE TRANSCRIPTIONAL REGULATOR RV0890C-RELATED"/>
    <property type="match status" value="1"/>
</dbReference>